<dbReference type="AlphaFoldDB" id="A0A3N0XBW9"/>
<dbReference type="PANTHER" id="PTHR23150">
    <property type="entry name" value="SULFATASE MODIFYING FACTOR 1, 2"/>
    <property type="match status" value="1"/>
</dbReference>
<comment type="caution">
    <text evidence="2">The sequence shown here is derived from an EMBL/GenBank/DDBJ whole genome shotgun (WGS) entry which is preliminary data.</text>
</comment>
<dbReference type="EMBL" id="RJTU01000008">
    <property type="protein sequence ID" value="ROI14897.1"/>
    <property type="molecule type" value="Genomic_DNA"/>
</dbReference>
<dbReference type="SUPFAM" id="SSF56436">
    <property type="entry name" value="C-type lectin-like"/>
    <property type="match status" value="1"/>
</dbReference>
<gene>
    <name evidence="2" type="ORF">EGH73_00400</name>
</gene>
<dbReference type="PANTHER" id="PTHR23150:SF19">
    <property type="entry name" value="FORMYLGLYCINE-GENERATING ENZYME"/>
    <property type="match status" value="1"/>
</dbReference>
<reference evidence="3" key="1">
    <citation type="submission" date="2018-11" db="EMBL/GenBank/DDBJ databases">
        <title>Proposal to divide the Flavobacteriaceae and reorganize its genera based on Amino Acid Identity values calculated from whole genome sequences.</title>
        <authorList>
            <person name="Nicholson A.C."/>
            <person name="Gulvik C.A."/>
            <person name="Whitney A.M."/>
            <person name="Humrighouse B.W."/>
            <person name="Bell M."/>
            <person name="Holmes B."/>
            <person name="Steigerwalt A."/>
            <person name="Villarma A."/>
            <person name="Sheth M."/>
            <person name="Batra D."/>
            <person name="Pryor J."/>
            <person name="Bernardet J.-F."/>
            <person name="Hugo C."/>
            <person name="Kampfer P."/>
            <person name="Newman J."/>
            <person name="Mcquiston J."/>
        </authorList>
    </citation>
    <scope>NUCLEOTIDE SEQUENCE [LARGE SCALE GENOMIC DNA]</scope>
    <source>
        <strain evidence="3">DSM 22165</strain>
    </source>
</reference>
<dbReference type="Pfam" id="PF03781">
    <property type="entry name" value="FGE-sulfatase"/>
    <property type="match status" value="1"/>
</dbReference>
<dbReference type="InterPro" id="IPR042095">
    <property type="entry name" value="SUMF_sf"/>
</dbReference>
<accession>A0A3N0XBW9</accession>
<organism evidence="2 3">
    <name type="scientific">Epilithonimonas hominis</name>
    <dbReference type="NCBI Taxonomy" id="420404"/>
    <lineage>
        <taxon>Bacteria</taxon>
        <taxon>Pseudomonadati</taxon>
        <taxon>Bacteroidota</taxon>
        <taxon>Flavobacteriia</taxon>
        <taxon>Flavobacteriales</taxon>
        <taxon>Weeksellaceae</taxon>
        <taxon>Chryseobacterium group</taxon>
        <taxon>Epilithonimonas</taxon>
    </lineage>
</organism>
<dbReference type="GO" id="GO:0120147">
    <property type="term" value="F:formylglycine-generating oxidase activity"/>
    <property type="evidence" value="ECO:0007669"/>
    <property type="project" value="TreeGrafter"/>
</dbReference>
<protein>
    <recommendedName>
        <fullName evidence="1">Sulfatase-modifying factor enzyme-like domain-containing protein</fullName>
    </recommendedName>
</protein>
<evidence type="ECO:0000313" key="3">
    <source>
        <dbReference type="Proteomes" id="UP000267623"/>
    </source>
</evidence>
<dbReference type="InterPro" id="IPR005532">
    <property type="entry name" value="SUMF_dom"/>
</dbReference>
<dbReference type="InterPro" id="IPR051043">
    <property type="entry name" value="Sulfatase_Mod_Factor_Kinase"/>
</dbReference>
<evidence type="ECO:0000259" key="1">
    <source>
        <dbReference type="Pfam" id="PF03781"/>
    </source>
</evidence>
<proteinExistence type="predicted"/>
<dbReference type="Gene3D" id="3.90.1580.10">
    <property type="entry name" value="paralog of FGE (formylglycine-generating enzyme)"/>
    <property type="match status" value="1"/>
</dbReference>
<name>A0A3N0XBW9_9FLAO</name>
<sequence length="520" mass="55691">MPYFFSLPKKRDLWHQLHKFFIMKTNNYFKKIAIAAMGLFAFNIQANNLKITGTSVDTSAGTVTFNIQWDNSWRTNIAPANYDAVWVFLKYQDCADKLWKHANLSVTSADHSTASPLKIDAVTDGKGVFVYRSANGGGNISSTSVTLKMNVAAANYDNYNFKVFGVEMVNVPQGSFWVGDTTSSGYGVSSSTPAYNFQITSENSNIAASSLGTGNSAPSSFPKGFKSFYCMKYEITQEQYVEFLNTLTYNQQARRSVAAPNSAAGTFAFGNAYGNGIKIQVPGNNASIAALYGCDVTTGDYNDVNDGQNVAMNQLSWADTAAFLEWSALRPMTELEFEKICRGPLSPVAGEYAWRTTEINIASSTGITNAYTASEGFNTVANGRANYYAATAWTNAGTGRTVKVGFSATNSSGRATAAAAYYGAMEMSGNTYEFAVTTKATGNTYTGLAGDGELSTTTATDGDANQASWPDNTGVYLRGGDFIGAANYNGNNSSFLRISDRASGAALATRNAGYGGRGVR</sequence>
<dbReference type="InterPro" id="IPR016187">
    <property type="entry name" value="CTDL_fold"/>
</dbReference>
<dbReference type="Proteomes" id="UP000267623">
    <property type="component" value="Unassembled WGS sequence"/>
</dbReference>
<feature type="domain" description="Sulfatase-modifying factor enzyme-like" evidence="1">
    <location>
        <begin position="223"/>
        <end position="519"/>
    </location>
</feature>
<evidence type="ECO:0000313" key="2">
    <source>
        <dbReference type="EMBL" id="ROI14897.1"/>
    </source>
</evidence>